<feature type="region of interest" description="Disordered" evidence="1">
    <location>
        <begin position="27"/>
        <end position="72"/>
    </location>
</feature>
<protein>
    <submittedName>
        <fullName evidence="2">Uncharacterized protein</fullName>
    </submittedName>
</protein>
<evidence type="ECO:0000256" key="1">
    <source>
        <dbReference type="SAM" id="MobiDB-lite"/>
    </source>
</evidence>
<comment type="caution">
    <text evidence="2">The sequence shown here is derived from an EMBL/GenBank/DDBJ whole genome shotgun (WGS) entry which is preliminary data.</text>
</comment>
<evidence type="ECO:0000313" key="3">
    <source>
        <dbReference type="Proteomes" id="UP000215335"/>
    </source>
</evidence>
<organism evidence="2 3">
    <name type="scientific">Trichomalopsis sarcophagae</name>
    <dbReference type="NCBI Taxonomy" id="543379"/>
    <lineage>
        <taxon>Eukaryota</taxon>
        <taxon>Metazoa</taxon>
        <taxon>Ecdysozoa</taxon>
        <taxon>Arthropoda</taxon>
        <taxon>Hexapoda</taxon>
        <taxon>Insecta</taxon>
        <taxon>Pterygota</taxon>
        <taxon>Neoptera</taxon>
        <taxon>Endopterygota</taxon>
        <taxon>Hymenoptera</taxon>
        <taxon>Apocrita</taxon>
        <taxon>Proctotrupomorpha</taxon>
        <taxon>Chalcidoidea</taxon>
        <taxon>Pteromalidae</taxon>
        <taxon>Pteromalinae</taxon>
        <taxon>Trichomalopsis</taxon>
    </lineage>
</organism>
<dbReference type="EMBL" id="NNAY01000559">
    <property type="protein sequence ID" value="OXU27666.1"/>
    <property type="molecule type" value="Genomic_DNA"/>
</dbReference>
<dbReference type="AlphaFoldDB" id="A0A232F9Z1"/>
<gene>
    <name evidence="2" type="ORF">TSAR_014891</name>
</gene>
<keyword evidence="3" id="KW-1185">Reference proteome</keyword>
<name>A0A232F9Z1_9HYME</name>
<dbReference type="Proteomes" id="UP000215335">
    <property type="component" value="Unassembled WGS sequence"/>
</dbReference>
<reference evidence="2 3" key="1">
    <citation type="journal article" date="2017" name="Curr. Biol.">
        <title>The Evolution of Venom by Co-option of Single-Copy Genes.</title>
        <authorList>
            <person name="Martinson E.O."/>
            <person name="Mrinalini"/>
            <person name="Kelkar Y.D."/>
            <person name="Chang C.H."/>
            <person name="Werren J.H."/>
        </authorList>
    </citation>
    <scope>NUCLEOTIDE SEQUENCE [LARGE SCALE GENOMIC DNA]</scope>
    <source>
        <strain evidence="2 3">Alberta</strain>
        <tissue evidence="2">Whole body</tissue>
    </source>
</reference>
<evidence type="ECO:0000313" key="2">
    <source>
        <dbReference type="EMBL" id="OXU27666.1"/>
    </source>
</evidence>
<accession>A0A232F9Z1</accession>
<feature type="compositionally biased region" description="Low complexity" evidence="1">
    <location>
        <begin position="126"/>
        <end position="138"/>
    </location>
</feature>
<proteinExistence type="predicted"/>
<sequence>MDLPLVHLVGPVGEQVGQDIALPRDKYIMRGNPDKGSNGAIPKRGRGSANQSRDPARVTRRFPNTSPLESNPLRKGLRLINARHVKRVYPMMPTNETEVKITNHVLIHWVITGPPAGAQATDDDAGLASASAGADGSSNSENAHVVFHTEATQIFRSMYNRDCALKRRT</sequence>
<feature type="region of interest" description="Disordered" evidence="1">
    <location>
        <begin position="118"/>
        <end position="141"/>
    </location>
</feature>